<dbReference type="Pfam" id="PF02595">
    <property type="entry name" value="Gly_kinase"/>
    <property type="match status" value="1"/>
</dbReference>
<dbReference type="InterPro" id="IPR036129">
    <property type="entry name" value="Glycerate_kinase_sf"/>
</dbReference>
<protein>
    <recommendedName>
        <fullName evidence="2">Glycerate kinase</fullName>
    </recommendedName>
</protein>
<dbReference type="SUPFAM" id="SSF110738">
    <property type="entry name" value="Glycerate kinase I"/>
    <property type="match status" value="1"/>
</dbReference>
<dbReference type="PANTHER" id="PTHR21599">
    <property type="entry name" value="GLYCERATE KINASE"/>
    <property type="match status" value="1"/>
</dbReference>
<dbReference type="NCBIfam" id="TIGR00045">
    <property type="entry name" value="glycerate kinase"/>
    <property type="match status" value="1"/>
</dbReference>
<feature type="non-terminal residue" evidence="1">
    <location>
        <position position="1"/>
    </location>
</feature>
<dbReference type="AlphaFoldDB" id="A0A0H5QKC5"/>
<sequence>TYGVGEVLRDAVVKGATKIVICCGGSCSNDGGIGVGAALGFRFQDENGNEVEPVGGNLHRIRIFREPIDPDKRELLNLIRRLKIVAAVDTDATFVGNHGATFTFAKQKGARPEDLPVLEEGMCNILSLWRSSDLFPDNHLYNSKGAGAAGGLSAGLIAFCHARIESGFDMICGHVHLREAISEADLVLTGEGAADATSGKVPYEIAKLCHQFGVHCAVITGQIPDRRQLDILLEGGASAGVFSIVPGPIDVDHAIEHAKELLEQSTENVIRAFMAGYNKNSQLRPQLSD</sequence>
<evidence type="ECO:0000313" key="1">
    <source>
        <dbReference type="EMBL" id="CRZ02580.1"/>
    </source>
</evidence>
<dbReference type="GO" id="GO:0031388">
    <property type="term" value="P:organic acid phosphorylation"/>
    <property type="evidence" value="ECO:0007669"/>
    <property type="project" value="InterPro"/>
</dbReference>
<accession>A0A0H5QKC5</accession>
<dbReference type="InterPro" id="IPR018193">
    <property type="entry name" value="Glyc_kinase_flavodox-like_fold"/>
</dbReference>
<dbReference type="Gene3D" id="3.90.1510.10">
    <property type="entry name" value="Glycerate kinase, domain 2"/>
    <property type="match status" value="1"/>
</dbReference>
<evidence type="ECO:0008006" key="2">
    <source>
        <dbReference type="Google" id="ProtNLM"/>
    </source>
</evidence>
<reference evidence="1" key="1">
    <citation type="submission" date="2015-04" db="EMBL/GenBank/DDBJ databases">
        <title>The genome sequence of the plant pathogenic Rhizarian Plasmodiophora brassicae reveals insights in its biotrophic life cycle and the origin of chitin synthesis.</title>
        <authorList>
            <person name="Schwelm A."/>
            <person name="Fogelqvist J."/>
            <person name="Knaust A."/>
            <person name="Julke S."/>
            <person name="Lilja T."/>
            <person name="Dhandapani V."/>
            <person name="Bonilla-Rosso G."/>
            <person name="Karlsson M."/>
            <person name="Shevchenko A."/>
            <person name="Choi S.R."/>
            <person name="Kim H.G."/>
            <person name="Park J.Y."/>
            <person name="Lim Y.P."/>
            <person name="Ludwig-Muller J."/>
            <person name="Dixelius C."/>
        </authorList>
    </citation>
    <scope>NUCLEOTIDE SEQUENCE</scope>
    <source>
        <tissue evidence="1">Potato root galls</tissue>
    </source>
</reference>
<organism evidence="1">
    <name type="scientific">Spongospora subterranea</name>
    <dbReference type="NCBI Taxonomy" id="70186"/>
    <lineage>
        <taxon>Eukaryota</taxon>
        <taxon>Sar</taxon>
        <taxon>Rhizaria</taxon>
        <taxon>Endomyxa</taxon>
        <taxon>Phytomyxea</taxon>
        <taxon>Plasmodiophorida</taxon>
        <taxon>Plasmodiophoridae</taxon>
        <taxon>Spongospora</taxon>
    </lineage>
</organism>
<name>A0A0H5QKC5_9EUKA</name>
<proteinExistence type="predicted"/>
<dbReference type="GO" id="GO:0008887">
    <property type="term" value="F:glycerate kinase activity"/>
    <property type="evidence" value="ECO:0007669"/>
    <property type="project" value="InterPro"/>
</dbReference>
<dbReference type="EMBL" id="HACM01002138">
    <property type="protein sequence ID" value="CRZ02580.1"/>
    <property type="molecule type" value="Transcribed_RNA"/>
</dbReference>
<dbReference type="PANTHER" id="PTHR21599:SF0">
    <property type="entry name" value="GLYCERATE KINASE"/>
    <property type="match status" value="1"/>
</dbReference>
<dbReference type="InterPro" id="IPR004381">
    <property type="entry name" value="Glycerate_kinase"/>
</dbReference>